<accession>A0A8D8KQT5</accession>
<protein>
    <submittedName>
        <fullName evidence="3">Protein diaphanous</fullName>
    </submittedName>
</protein>
<feature type="region of interest" description="Disordered" evidence="1">
    <location>
        <begin position="1"/>
        <end position="68"/>
    </location>
</feature>
<dbReference type="GO" id="GO:0031267">
    <property type="term" value="F:small GTPase binding"/>
    <property type="evidence" value="ECO:0007669"/>
    <property type="project" value="InterPro"/>
</dbReference>
<reference evidence="3" key="1">
    <citation type="submission" date="2021-05" db="EMBL/GenBank/DDBJ databases">
        <authorList>
            <person name="Alioto T."/>
            <person name="Alioto T."/>
            <person name="Gomez Garrido J."/>
        </authorList>
    </citation>
    <scope>NUCLEOTIDE SEQUENCE</scope>
</reference>
<dbReference type="EMBL" id="HBUE01229077">
    <property type="protein sequence ID" value="CAG6543708.1"/>
    <property type="molecule type" value="Transcribed_RNA"/>
</dbReference>
<evidence type="ECO:0000256" key="1">
    <source>
        <dbReference type="SAM" id="MobiDB-lite"/>
    </source>
</evidence>
<organism evidence="3">
    <name type="scientific">Culex pipiens</name>
    <name type="common">House mosquito</name>
    <dbReference type="NCBI Taxonomy" id="7175"/>
    <lineage>
        <taxon>Eukaryota</taxon>
        <taxon>Metazoa</taxon>
        <taxon>Ecdysozoa</taxon>
        <taxon>Arthropoda</taxon>
        <taxon>Hexapoda</taxon>
        <taxon>Insecta</taxon>
        <taxon>Pterygota</taxon>
        <taxon>Neoptera</taxon>
        <taxon>Endopterygota</taxon>
        <taxon>Diptera</taxon>
        <taxon>Nematocera</taxon>
        <taxon>Culicoidea</taxon>
        <taxon>Culicidae</taxon>
        <taxon>Culicinae</taxon>
        <taxon>Culicini</taxon>
        <taxon>Culex</taxon>
        <taxon>Culex</taxon>
    </lineage>
</organism>
<dbReference type="GO" id="GO:0030036">
    <property type="term" value="P:actin cytoskeleton organization"/>
    <property type="evidence" value="ECO:0007669"/>
    <property type="project" value="InterPro"/>
</dbReference>
<feature type="compositionally biased region" description="Gly residues" evidence="1">
    <location>
        <begin position="32"/>
        <end position="58"/>
    </location>
</feature>
<proteinExistence type="predicted"/>
<dbReference type="SUPFAM" id="SSF48371">
    <property type="entry name" value="ARM repeat"/>
    <property type="match status" value="1"/>
</dbReference>
<dbReference type="GO" id="GO:0003779">
    <property type="term" value="F:actin binding"/>
    <property type="evidence" value="ECO:0007669"/>
    <property type="project" value="InterPro"/>
</dbReference>
<feature type="domain" description="Formin GTPase-binding" evidence="2">
    <location>
        <begin position="83"/>
        <end position="127"/>
    </location>
</feature>
<evidence type="ECO:0000313" key="3">
    <source>
        <dbReference type="EMBL" id="CAG6595834.1"/>
    </source>
</evidence>
<dbReference type="InterPro" id="IPR010473">
    <property type="entry name" value="GTPase-bd"/>
</dbReference>
<evidence type="ECO:0000259" key="2">
    <source>
        <dbReference type="Pfam" id="PF06371"/>
    </source>
</evidence>
<dbReference type="EMBL" id="HBUE01335839">
    <property type="protein sequence ID" value="CAG6595834.1"/>
    <property type="molecule type" value="Transcribed_RNA"/>
</dbReference>
<dbReference type="AlphaFoldDB" id="A0A8D8KQT5"/>
<dbReference type="InterPro" id="IPR044933">
    <property type="entry name" value="DIA_GBD_sf"/>
</dbReference>
<dbReference type="Pfam" id="PF06371">
    <property type="entry name" value="Drf_GBD"/>
    <property type="match status" value="1"/>
</dbReference>
<sequence>MSKHDRAKSGGLLDTLFGGRPHKKGGSRHGSGHYGTGGGSLGGGGVGGHGGYGSGSLNGGRPLSGAEAEAAHFEELQAQMNRMAEPEVNQKFQEILEDMNIPKDKREPLLLKTLEEKKQMILMHLKGLCDQFKRSPTME</sequence>
<dbReference type="InterPro" id="IPR016024">
    <property type="entry name" value="ARM-type_fold"/>
</dbReference>
<feature type="compositionally biased region" description="Basic residues" evidence="1">
    <location>
        <begin position="20"/>
        <end position="31"/>
    </location>
</feature>
<dbReference type="Gene3D" id="1.10.20.40">
    <property type="entry name" value="Formin, diaphanous GTPase-binding domain"/>
    <property type="match status" value="1"/>
</dbReference>
<name>A0A8D8KQT5_CULPI</name>